<dbReference type="AlphaFoldDB" id="A0A6J1QI87"/>
<sequence length="559" mass="62515">MDEFYFGADMKAEALKKQKQLGGLCKAGDFPLKKWTANSTELLNNIPEDDRLPRQSRACTDERLTHSALGLLWDPLGDCFSFAVKPPAEGAVTKLSILSQTAQLFDPLGWLTPTIAELPVLSNIRVPRALAKGTTNYLRTVHSFADASERAYAAVLYLRAEGEDGEIKVISAKSKVAPLKQVTLARLELSAAELLARLARHSVDVLRLQDLPLHLWTDSKVTLGWIQGHPSRWKTYVANRVAKIQRLVPKAQWKHLPGRCNPADCSSRGLFPSELVNHELWWHGPSLLHEGANLAAAEQIEAPDECQTEQRAHTLTTSTGEPPEKHPLLSQYSTLLRVTAWCRQWLPREHQLNGTGRRDPGEAYRRPLSATEIDDAEKLWIRHVQAIHYKRELSLIAVDSKVDCKGSLTNLSPLLDNKGMLRVGGRLRHATLSFDEKHPIILPSQSALTKLIIEACHRRALHGGAQLTLGIVRQRYWIPRGRNLTKQCIRRCITCVRWRAALAEQKIADLPRPRVTPARPFQYTGVDYAGPILLRTAPGRGHKATKGFLVVFVCLSTRA</sequence>
<dbReference type="Gene3D" id="1.10.340.70">
    <property type="match status" value="1"/>
</dbReference>
<feature type="non-terminal residue" evidence="3">
    <location>
        <position position="559"/>
    </location>
</feature>
<dbReference type="OrthoDB" id="7550652at2759"/>
<dbReference type="PANTHER" id="PTHR47331">
    <property type="entry name" value="PHD-TYPE DOMAIN-CONTAINING PROTEIN"/>
    <property type="match status" value="1"/>
</dbReference>
<dbReference type="RefSeq" id="XP_024882104.1">
    <property type="nucleotide sequence ID" value="XM_025026336.1"/>
</dbReference>
<organism evidence="2 3">
    <name type="scientific">Temnothorax curvispinosus</name>
    <dbReference type="NCBI Taxonomy" id="300111"/>
    <lineage>
        <taxon>Eukaryota</taxon>
        <taxon>Metazoa</taxon>
        <taxon>Ecdysozoa</taxon>
        <taxon>Arthropoda</taxon>
        <taxon>Hexapoda</taxon>
        <taxon>Insecta</taxon>
        <taxon>Pterygota</taxon>
        <taxon>Neoptera</taxon>
        <taxon>Endopterygota</taxon>
        <taxon>Hymenoptera</taxon>
        <taxon>Apocrita</taxon>
        <taxon>Aculeata</taxon>
        <taxon>Formicoidea</taxon>
        <taxon>Formicidae</taxon>
        <taxon>Myrmicinae</taxon>
        <taxon>Temnothorax</taxon>
    </lineage>
</organism>
<dbReference type="InterPro" id="IPR041588">
    <property type="entry name" value="Integrase_H2C2"/>
</dbReference>
<dbReference type="Proteomes" id="UP000504618">
    <property type="component" value="Unplaced"/>
</dbReference>
<evidence type="ECO:0000313" key="2">
    <source>
        <dbReference type="Proteomes" id="UP000504618"/>
    </source>
</evidence>
<dbReference type="GeneID" id="112461185"/>
<dbReference type="Pfam" id="PF17921">
    <property type="entry name" value="Integrase_H2C2"/>
    <property type="match status" value="1"/>
</dbReference>
<dbReference type="InterPro" id="IPR008042">
    <property type="entry name" value="Retrotrans_Pao"/>
</dbReference>
<name>A0A6J1QI87_9HYME</name>
<feature type="domain" description="Integrase zinc-binding" evidence="1">
    <location>
        <begin position="446"/>
        <end position="499"/>
    </location>
</feature>
<proteinExistence type="predicted"/>
<dbReference type="Pfam" id="PF05380">
    <property type="entry name" value="Peptidase_A17"/>
    <property type="match status" value="1"/>
</dbReference>
<evidence type="ECO:0000313" key="3">
    <source>
        <dbReference type="RefSeq" id="XP_024882104.1"/>
    </source>
</evidence>
<accession>A0A6J1QI87</accession>
<keyword evidence="2" id="KW-1185">Reference proteome</keyword>
<dbReference type="PANTHER" id="PTHR47331:SF1">
    <property type="entry name" value="GAG-LIKE PROTEIN"/>
    <property type="match status" value="1"/>
</dbReference>
<gene>
    <name evidence="3" type="primary">LOC112461185</name>
</gene>
<reference evidence="3" key="1">
    <citation type="submission" date="2025-08" db="UniProtKB">
        <authorList>
            <consortium name="RefSeq"/>
        </authorList>
    </citation>
    <scope>IDENTIFICATION</scope>
    <source>
        <tissue evidence="3">Whole body</tissue>
    </source>
</reference>
<evidence type="ECO:0000259" key="1">
    <source>
        <dbReference type="Pfam" id="PF17921"/>
    </source>
</evidence>
<protein>
    <submittedName>
        <fullName evidence="3">Uncharacterized protein LOC112461185</fullName>
    </submittedName>
</protein>